<dbReference type="NCBIfam" id="TIGR00741">
    <property type="entry name" value="yfiA"/>
    <property type="match status" value="1"/>
</dbReference>
<dbReference type="SUPFAM" id="SSF69754">
    <property type="entry name" value="Ribosome binding protein Y (YfiA homologue)"/>
    <property type="match status" value="1"/>
</dbReference>
<evidence type="ECO:0000256" key="2">
    <source>
        <dbReference type="HAMAP-Rule" id="MF_00839"/>
    </source>
</evidence>
<evidence type="ECO:0000313" key="5">
    <source>
        <dbReference type="Proteomes" id="UP001204798"/>
    </source>
</evidence>
<gene>
    <name evidence="2" type="primary">hpf</name>
    <name evidence="4" type="ORF">M2350_000622</name>
</gene>
<comment type="subunit">
    <text evidence="2">Interacts with 100S ribosomes.</text>
</comment>
<keyword evidence="1 2" id="KW-0810">Translation regulation</keyword>
<feature type="domain" description="Sigma 54 modulation/S30EA ribosomal protein C-terminal" evidence="3">
    <location>
        <begin position="130"/>
        <end position="184"/>
    </location>
</feature>
<comment type="subcellular location">
    <subcellularLocation>
        <location evidence="2">Cytoplasm</location>
    </subcellularLocation>
</comment>
<comment type="caution">
    <text evidence="4">The sequence shown here is derived from an EMBL/GenBank/DDBJ whole genome shotgun (WGS) entry which is preliminary data.</text>
</comment>
<dbReference type="InterPro" id="IPR038416">
    <property type="entry name" value="Ribosom_S30AE_C_sf"/>
</dbReference>
<evidence type="ECO:0000256" key="1">
    <source>
        <dbReference type="ARBA" id="ARBA00022845"/>
    </source>
</evidence>
<dbReference type="InterPro" id="IPR036567">
    <property type="entry name" value="RHF-like"/>
</dbReference>
<keyword evidence="2" id="KW-0963">Cytoplasm</keyword>
<dbReference type="EMBL" id="JANUCP010000001">
    <property type="protein sequence ID" value="MCS3918225.1"/>
    <property type="molecule type" value="Genomic_DNA"/>
</dbReference>
<dbReference type="Proteomes" id="UP001204798">
    <property type="component" value="Unassembled WGS sequence"/>
</dbReference>
<evidence type="ECO:0000259" key="3">
    <source>
        <dbReference type="Pfam" id="PF16321"/>
    </source>
</evidence>
<dbReference type="InterPro" id="IPR034694">
    <property type="entry name" value="HPF_long/plastid"/>
</dbReference>
<dbReference type="Pfam" id="PF16321">
    <property type="entry name" value="Ribosom_S30AE_C"/>
    <property type="match status" value="1"/>
</dbReference>
<proteinExistence type="inferred from homology"/>
<reference evidence="4 5" key="1">
    <citation type="submission" date="2022-08" db="EMBL/GenBank/DDBJ databases">
        <title>Bacterial and archaeal communities from various locations to study Microbial Dark Matter (Phase II).</title>
        <authorList>
            <person name="Stepanauskas R."/>
        </authorList>
    </citation>
    <scope>NUCLEOTIDE SEQUENCE [LARGE SCALE GENOMIC DNA]</scope>
    <source>
        <strain evidence="4 5">PD1</strain>
    </source>
</reference>
<dbReference type="PANTHER" id="PTHR33231">
    <property type="entry name" value="30S RIBOSOMAL PROTEIN"/>
    <property type="match status" value="1"/>
</dbReference>
<protein>
    <recommendedName>
        <fullName evidence="2">Ribosome hibernation promoting factor</fullName>
        <shortName evidence="2">HPF</shortName>
    </recommendedName>
</protein>
<name>A0ABT2EK48_9BACT</name>
<dbReference type="InterPro" id="IPR032528">
    <property type="entry name" value="Ribosom_S30AE_C"/>
</dbReference>
<comment type="function">
    <text evidence="2">Required for dimerization of active 70S ribosomes into 100S ribosomes in stationary phase; 100S ribosomes are translationally inactive and sometimes present during exponential growth.</text>
</comment>
<accession>A0ABT2EK48</accession>
<organism evidence="4 5">
    <name type="scientific">Candidatus Fervidibacter sacchari</name>
    <dbReference type="NCBI Taxonomy" id="1448929"/>
    <lineage>
        <taxon>Bacteria</taxon>
        <taxon>Candidatus Fervidibacterota</taxon>
        <taxon>Candidatus Fervidibacter</taxon>
    </lineage>
</organism>
<dbReference type="HAMAP" id="MF_00839">
    <property type="entry name" value="HPF"/>
    <property type="match status" value="1"/>
</dbReference>
<sequence>MAQKSEVQAGVLPVRFVSHDITLAKEFQEHAQKSLDSLRRIYPNMQEAEVEVKRERGRFVVEVTLKIARYLLRAQEKATSLRAAFDKAIDKIDRQLHRHKERLIDRRRRAKPLVAFVTETEMTSQPQIPEFAIVRTKKFSVKPMTIDEAVVQMDLLGHDFFVFVNAETGQVNVLYRRKAGGLGLLEPGDEEEAI</sequence>
<dbReference type="PANTHER" id="PTHR33231:SF1">
    <property type="entry name" value="30S RIBOSOMAL PROTEIN"/>
    <property type="match status" value="1"/>
</dbReference>
<dbReference type="InterPro" id="IPR003489">
    <property type="entry name" value="RHF/RaiA"/>
</dbReference>
<comment type="similarity">
    <text evidence="2">Belongs to the HPF/YfiA ribosome-associated protein family. Long HPF subfamily.</text>
</comment>
<dbReference type="RefSeq" id="WP_259093810.1">
    <property type="nucleotide sequence ID" value="NZ_CP130454.1"/>
</dbReference>
<keyword evidence="5" id="KW-1185">Reference proteome</keyword>
<dbReference type="CDD" id="cd00552">
    <property type="entry name" value="RaiA"/>
    <property type="match status" value="1"/>
</dbReference>
<dbReference type="Pfam" id="PF02482">
    <property type="entry name" value="Ribosomal_S30AE"/>
    <property type="match status" value="1"/>
</dbReference>
<dbReference type="InterPro" id="IPR050574">
    <property type="entry name" value="HPF/YfiA_ribosome-assoc"/>
</dbReference>
<dbReference type="Gene3D" id="3.30.160.100">
    <property type="entry name" value="Ribosome hibernation promotion factor-like"/>
    <property type="match status" value="1"/>
</dbReference>
<dbReference type="Gene3D" id="3.30.505.50">
    <property type="entry name" value="Sigma 54 modulation/S30EA ribosomal protein, C-terminal domain"/>
    <property type="match status" value="1"/>
</dbReference>
<evidence type="ECO:0000313" key="4">
    <source>
        <dbReference type="EMBL" id="MCS3918225.1"/>
    </source>
</evidence>